<dbReference type="AlphaFoldDB" id="A0AAN7CN60"/>
<organism evidence="2 3">
    <name type="scientific">Corynascus novoguineensis</name>
    <dbReference type="NCBI Taxonomy" id="1126955"/>
    <lineage>
        <taxon>Eukaryota</taxon>
        <taxon>Fungi</taxon>
        <taxon>Dikarya</taxon>
        <taxon>Ascomycota</taxon>
        <taxon>Pezizomycotina</taxon>
        <taxon>Sordariomycetes</taxon>
        <taxon>Sordariomycetidae</taxon>
        <taxon>Sordariales</taxon>
        <taxon>Chaetomiaceae</taxon>
        <taxon>Corynascus</taxon>
    </lineage>
</organism>
<proteinExistence type="predicted"/>
<name>A0AAN7CN60_9PEZI</name>
<dbReference type="SUPFAM" id="SSF50952">
    <property type="entry name" value="Soluble quinoprotein glucose dehydrogenase"/>
    <property type="match status" value="1"/>
</dbReference>
<dbReference type="InterPro" id="IPR011042">
    <property type="entry name" value="6-blade_b-propeller_TolB-like"/>
</dbReference>
<reference evidence="2" key="1">
    <citation type="journal article" date="2023" name="Mol. Phylogenet. Evol.">
        <title>Genome-scale phylogeny and comparative genomics of the fungal order Sordariales.</title>
        <authorList>
            <person name="Hensen N."/>
            <person name="Bonometti L."/>
            <person name="Westerberg I."/>
            <person name="Brannstrom I.O."/>
            <person name="Guillou S."/>
            <person name="Cros-Aarteil S."/>
            <person name="Calhoun S."/>
            <person name="Haridas S."/>
            <person name="Kuo A."/>
            <person name="Mondo S."/>
            <person name="Pangilinan J."/>
            <person name="Riley R."/>
            <person name="LaButti K."/>
            <person name="Andreopoulos B."/>
            <person name="Lipzen A."/>
            <person name="Chen C."/>
            <person name="Yan M."/>
            <person name="Daum C."/>
            <person name="Ng V."/>
            <person name="Clum A."/>
            <person name="Steindorff A."/>
            <person name="Ohm R.A."/>
            <person name="Martin F."/>
            <person name="Silar P."/>
            <person name="Natvig D.O."/>
            <person name="Lalanne C."/>
            <person name="Gautier V."/>
            <person name="Ament-Velasquez S.L."/>
            <person name="Kruys A."/>
            <person name="Hutchinson M.I."/>
            <person name="Powell A.J."/>
            <person name="Barry K."/>
            <person name="Miller A.N."/>
            <person name="Grigoriev I.V."/>
            <person name="Debuchy R."/>
            <person name="Gladieux P."/>
            <person name="Hiltunen Thoren M."/>
            <person name="Johannesson H."/>
        </authorList>
    </citation>
    <scope>NUCLEOTIDE SEQUENCE</scope>
    <source>
        <strain evidence="2">CBS 359.72</strain>
    </source>
</reference>
<evidence type="ECO:0000313" key="2">
    <source>
        <dbReference type="EMBL" id="KAK4243803.1"/>
    </source>
</evidence>
<dbReference type="InterPro" id="IPR011041">
    <property type="entry name" value="Quinoprot_gluc/sorb_DH_b-prop"/>
</dbReference>
<comment type="caution">
    <text evidence="2">The sequence shown here is derived from an EMBL/GenBank/DDBJ whole genome shotgun (WGS) entry which is preliminary data.</text>
</comment>
<dbReference type="EMBL" id="MU857780">
    <property type="protein sequence ID" value="KAK4243803.1"/>
    <property type="molecule type" value="Genomic_DNA"/>
</dbReference>
<evidence type="ECO:0000259" key="1">
    <source>
        <dbReference type="Pfam" id="PF22807"/>
    </source>
</evidence>
<evidence type="ECO:0000313" key="3">
    <source>
        <dbReference type="Proteomes" id="UP001303647"/>
    </source>
</evidence>
<dbReference type="InterPro" id="IPR054539">
    <property type="entry name" value="Beta-prop_PDH"/>
</dbReference>
<accession>A0AAN7CN60</accession>
<dbReference type="Gene3D" id="2.120.10.30">
    <property type="entry name" value="TolB, C-terminal domain"/>
    <property type="match status" value="1"/>
</dbReference>
<dbReference type="Pfam" id="PF22807">
    <property type="entry name" value="TrAA12"/>
    <property type="match status" value="1"/>
</dbReference>
<sequence>MKSVIARSIAVAGLYAAAASAQTRCSNILVPPYSPPVVARGWQAQLVADGLTKPRSIAFDKTGALLLVESGKGISRHVFTDQGGTCLEPDNAHTVIDMPELNHGIALSEDGDILFASSAEAVLAWAYDADSGRVQGEPRTLIANMSNNDLVTRTLLMSQKQPGTLIVSRGSAEDDAAQAAEVDSGLSQIRAFNLTNLTDTYYSFPDDGEVLGWGLRNSVGVAEHPVTGGIYAVENSADGVRRGTVDVHENNPGEELNFFGYLNGTDTESQGRGFGYPFCFAVWRADEIPDGEGLFVGKQFAVHEEEDGDDADATFQDDECTEKYVPPRLTFPAHYAPIDIKFSGDGATAYVTFRGSFDPSSPVGYRLSSIAFDSTTGEPVAPSDSSDALMDILTNRNNSVCPDSCFRPTGLAFDGKGRLWMTSDSTGELYVLERTGEGNGTFVQPEGGDDGAAVSLWTEKNLGVAWTVAALLGFWLAIY</sequence>
<gene>
    <name evidence="2" type="ORF">C7999DRAFT_35860</name>
</gene>
<keyword evidence="3" id="KW-1185">Reference proteome</keyword>
<feature type="domain" description="Pyrroloquinoline quinone-dependent pyranose dehydrogenase beta-propeller" evidence="1">
    <location>
        <begin position="36"/>
        <end position="434"/>
    </location>
</feature>
<reference evidence="2" key="2">
    <citation type="submission" date="2023-05" db="EMBL/GenBank/DDBJ databases">
        <authorList>
            <consortium name="Lawrence Berkeley National Laboratory"/>
            <person name="Steindorff A."/>
            <person name="Hensen N."/>
            <person name="Bonometti L."/>
            <person name="Westerberg I."/>
            <person name="Brannstrom I.O."/>
            <person name="Guillou S."/>
            <person name="Cros-Aarteil S."/>
            <person name="Calhoun S."/>
            <person name="Haridas S."/>
            <person name="Kuo A."/>
            <person name="Mondo S."/>
            <person name="Pangilinan J."/>
            <person name="Riley R."/>
            <person name="Labutti K."/>
            <person name="Andreopoulos B."/>
            <person name="Lipzen A."/>
            <person name="Chen C."/>
            <person name="Yanf M."/>
            <person name="Daum C."/>
            <person name="Ng V."/>
            <person name="Clum A."/>
            <person name="Ohm R."/>
            <person name="Martin F."/>
            <person name="Silar P."/>
            <person name="Natvig D."/>
            <person name="Lalanne C."/>
            <person name="Gautier V."/>
            <person name="Ament-Velasquez S.L."/>
            <person name="Kruys A."/>
            <person name="Hutchinson M.I."/>
            <person name="Powell A.J."/>
            <person name="Barry K."/>
            <person name="Miller A.N."/>
            <person name="Grigoriev I.V."/>
            <person name="Debuchy R."/>
            <person name="Gladieux P."/>
            <person name="Thoren M.H."/>
            <person name="Johannesson H."/>
        </authorList>
    </citation>
    <scope>NUCLEOTIDE SEQUENCE</scope>
    <source>
        <strain evidence="2">CBS 359.72</strain>
    </source>
</reference>
<dbReference type="Proteomes" id="UP001303647">
    <property type="component" value="Unassembled WGS sequence"/>
</dbReference>
<protein>
    <submittedName>
        <fullName evidence="2">L-sorbosone dehydrogenase</fullName>
    </submittedName>
</protein>